<dbReference type="PANTHER" id="PTHR43707:SF1">
    <property type="entry name" value="HISTIDINE--TRNA LIGASE, MITOCHONDRIAL-RELATED"/>
    <property type="match status" value="1"/>
</dbReference>
<evidence type="ECO:0000256" key="10">
    <source>
        <dbReference type="HAMAP-Rule" id="MF_00127"/>
    </source>
</evidence>
<feature type="binding site" evidence="11">
    <location>
        <position position="131"/>
    </location>
    <ligand>
        <name>L-histidine</name>
        <dbReference type="ChEBI" id="CHEBI:57595"/>
    </ligand>
</feature>
<keyword evidence="7 10" id="KW-0648">Protein biosynthesis</keyword>
<evidence type="ECO:0000256" key="5">
    <source>
        <dbReference type="ARBA" id="ARBA00022741"/>
    </source>
</evidence>
<dbReference type="EC" id="6.1.1.21" evidence="10"/>
<evidence type="ECO:0000259" key="12">
    <source>
        <dbReference type="PROSITE" id="PS50862"/>
    </source>
</evidence>
<evidence type="ECO:0000256" key="6">
    <source>
        <dbReference type="ARBA" id="ARBA00022840"/>
    </source>
</evidence>
<comment type="catalytic activity">
    <reaction evidence="9 10">
        <text>tRNA(His) + L-histidine + ATP = L-histidyl-tRNA(His) + AMP + diphosphate + H(+)</text>
        <dbReference type="Rhea" id="RHEA:17313"/>
        <dbReference type="Rhea" id="RHEA-COMP:9665"/>
        <dbReference type="Rhea" id="RHEA-COMP:9689"/>
        <dbReference type="ChEBI" id="CHEBI:15378"/>
        <dbReference type="ChEBI" id="CHEBI:30616"/>
        <dbReference type="ChEBI" id="CHEBI:33019"/>
        <dbReference type="ChEBI" id="CHEBI:57595"/>
        <dbReference type="ChEBI" id="CHEBI:78442"/>
        <dbReference type="ChEBI" id="CHEBI:78527"/>
        <dbReference type="ChEBI" id="CHEBI:456215"/>
        <dbReference type="EC" id="6.1.1.21"/>
    </reaction>
</comment>
<dbReference type="CDD" id="cd00859">
    <property type="entry name" value="HisRS_anticodon"/>
    <property type="match status" value="1"/>
</dbReference>
<dbReference type="Proteomes" id="UP000637578">
    <property type="component" value="Unassembled WGS sequence"/>
</dbReference>
<keyword evidence="3 10" id="KW-0963">Cytoplasm</keyword>
<feature type="binding site" evidence="11">
    <location>
        <position position="113"/>
    </location>
    <ligand>
        <name>L-histidine</name>
        <dbReference type="ChEBI" id="CHEBI:57595"/>
    </ligand>
</feature>
<dbReference type="InterPro" id="IPR004154">
    <property type="entry name" value="Anticodon-bd"/>
</dbReference>
<dbReference type="PANTHER" id="PTHR43707">
    <property type="entry name" value="HISTIDYL-TRNA SYNTHETASE"/>
    <property type="match status" value="1"/>
</dbReference>
<dbReference type="InterPro" id="IPR004516">
    <property type="entry name" value="HisRS/HisZ"/>
</dbReference>
<name>A0A8J3CIM1_9PSEU</name>
<organism evidence="13 14">
    <name type="scientific">Longimycelium tulufanense</name>
    <dbReference type="NCBI Taxonomy" id="907463"/>
    <lineage>
        <taxon>Bacteria</taxon>
        <taxon>Bacillati</taxon>
        <taxon>Actinomycetota</taxon>
        <taxon>Actinomycetes</taxon>
        <taxon>Pseudonocardiales</taxon>
        <taxon>Pseudonocardiaceae</taxon>
        <taxon>Longimycelium</taxon>
    </lineage>
</organism>
<dbReference type="GO" id="GO:0004821">
    <property type="term" value="F:histidine-tRNA ligase activity"/>
    <property type="evidence" value="ECO:0007669"/>
    <property type="project" value="UniProtKB-UniRule"/>
</dbReference>
<accession>A0A8J3CIM1</accession>
<feature type="domain" description="Aminoacyl-transfer RNA synthetases class-II family profile" evidence="12">
    <location>
        <begin position="23"/>
        <end position="312"/>
    </location>
</feature>
<feature type="binding site" evidence="11">
    <location>
        <position position="256"/>
    </location>
    <ligand>
        <name>L-histidine</name>
        <dbReference type="ChEBI" id="CHEBI:57595"/>
    </ligand>
</feature>
<feature type="binding site" evidence="11">
    <location>
        <position position="127"/>
    </location>
    <ligand>
        <name>L-histidine</name>
        <dbReference type="ChEBI" id="CHEBI:57595"/>
    </ligand>
</feature>
<dbReference type="GO" id="GO:0005524">
    <property type="term" value="F:ATP binding"/>
    <property type="evidence" value="ECO:0007669"/>
    <property type="project" value="UniProtKB-UniRule"/>
</dbReference>
<dbReference type="Pfam" id="PF03129">
    <property type="entry name" value="HGTP_anticodon"/>
    <property type="match status" value="1"/>
</dbReference>
<proteinExistence type="inferred from homology"/>
<dbReference type="InterPro" id="IPR041715">
    <property type="entry name" value="HisRS-like_core"/>
</dbReference>
<comment type="caution">
    <text evidence="13">The sequence shown here is derived from an EMBL/GenBank/DDBJ whole genome shotgun (WGS) entry which is preliminary data.</text>
</comment>
<comment type="subcellular location">
    <subcellularLocation>
        <location evidence="10">Cytoplasm</location>
    </subcellularLocation>
</comment>
<dbReference type="SUPFAM" id="SSF52954">
    <property type="entry name" value="Class II aaRS ABD-related"/>
    <property type="match status" value="1"/>
</dbReference>
<dbReference type="AlphaFoldDB" id="A0A8J3CIM1"/>
<dbReference type="InterPro" id="IPR045864">
    <property type="entry name" value="aa-tRNA-synth_II/BPL/LPL"/>
</dbReference>
<dbReference type="InterPro" id="IPR015807">
    <property type="entry name" value="His-tRNA-ligase"/>
</dbReference>
<dbReference type="InterPro" id="IPR036621">
    <property type="entry name" value="Anticodon-bd_dom_sf"/>
</dbReference>
<dbReference type="EMBL" id="BMMK01000028">
    <property type="protein sequence ID" value="GGM72357.1"/>
    <property type="molecule type" value="Genomic_DNA"/>
</dbReference>
<evidence type="ECO:0000256" key="11">
    <source>
        <dbReference type="PIRSR" id="PIRSR001549-1"/>
    </source>
</evidence>
<dbReference type="PIRSF" id="PIRSF001549">
    <property type="entry name" value="His-tRNA_synth"/>
    <property type="match status" value="1"/>
</dbReference>
<keyword evidence="4 10" id="KW-0436">Ligase</keyword>
<evidence type="ECO:0000313" key="14">
    <source>
        <dbReference type="Proteomes" id="UP000637578"/>
    </source>
</evidence>
<dbReference type="SUPFAM" id="SSF55681">
    <property type="entry name" value="Class II aaRS and biotin synthetases"/>
    <property type="match status" value="1"/>
</dbReference>
<feature type="binding site" evidence="11">
    <location>
        <begin position="260"/>
        <end position="261"/>
    </location>
    <ligand>
        <name>L-histidine</name>
        <dbReference type="ChEBI" id="CHEBI:57595"/>
    </ligand>
</feature>
<keyword evidence="6 10" id="KW-0067">ATP-binding</keyword>
<sequence>MSVFTAPKGIPEYFPPNSAAFLAVREKLVGAARRAGYGYVELPIFEDTTLFARGVGESTDVVTKEMYTFADRGGRSVTLRPEGTAGVMRAVIEHGLDRGQLPVKLYYAGPFFRYERPQAGRYRQLQQVGVEAIGVDDPALDAEVIAIADTGFRDLGLSGYRLEITSLGDASCRPQYRAELQDFLRKLPLDDETRQRAEINPLRVLDDKRPDVRELLADAPLMVDHLSPECREHYEQVKGHLTDLGVKFVENPRMVRGLDYYTKTTFEFVHDGLGAQSGIGGGGRYDGLMAELGGQPLSGVGFGLGVDRTLLACEVEGVTPGDTARCDVFCVPLGDAAKARLVALAGQLRARGVRVDLAYGGKGLKGAMKAADRSGARFALVVGERDLAEGNAQLKELSTGEQRALPLDGAVTGVLRALGGSDT</sequence>
<comment type="similarity">
    <text evidence="1 10">Belongs to the class-II aminoacyl-tRNA synthetase family.</text>
</comment>
<dbReference type="Gene3D" id="3.30.930.10">
    <property type="entry name" value="Bira Bifunctional Protein, Domain 2"/>
    <property type="match status" value="1"/>
</dbReference>
<gene>
    <name evidence="10 13" type="primary">hisS</name>
    <name evidence="13" type="ORF">GCM10012275_48630</name>
</gene>
<dbReference type="PROSITE" id="PS50862">
    <property type="entry name" value="AA_TRNA_LIGASE_II"/>
    <property type="match status" value="1"/>
</dbReference>
<reference evidence="13" key="2">
    <citation type="submission" date="2020-09" db="EMBL/GenBank/DDBJ databases">
        <authorList>
            <person name="Sun Q."/>
            <person name="Zhou Y."/>
        </authorList>
    </citation>
    <scope>NUCLEOTIDE SEQUENCE</scope>
    <source>
        <strain evidence="13">CGMCC 4.5737</strain>
    </source>
</reference>
<evidence type="ECO:0000256" key="8">
    <source>
        <dbReference type="ARBA" id="ARBA00023146"/>
    </source>
</evidence>
<reference evidence="13" key="1">
    <citation type="journal article" date="2014" name="Int. J. Syst. Evol. Microbiol.">
        <title>Complete genome sequence of Corynebacterium casei LMG S-19264T (=DSM 44701T), isolated from a smear-ripened cheese.</title>
        <authorList>
            <consortium name="US DOE Joint Genome Institute (JGI-PGF)"/>
            <person name="Walter F."/>
            <person name="Albersmeier A."/>
            <person name="Kalinowski J."/>
            <person name="Ruckert C."/>
        </authorList>
    </citation>
    <scope>NUCLEOTIDE SEQUENCE</scope>
    <source>
        <strain evidence="13">CGMCC 4.5737</strain>
    </source>
</reference>
<keyword evidence="5 10" id="KW-0547">Nucleotide-binding</keyword>
<dbReference type="GO" id="GO:0006427">
    <property type="term" value="P:histidyl-tRNA aminoacylation"/>
    <property type="evidence" value="ECO:0007669"/>
    <property type="project" value="UniProtKB-UniRule"/>
</dbReference>
<evidence type="ECO:0000256" key="7">
    <source>
        <dbReference type="ARBA" id="ARBA00022917"/>
    </source>
</evidence>
<evidence type="ECO:0000256" key="1">
    <source>
        <dbReference type="ARBA" id="ARBA00008226"/>
    </source>
</evidence>
<dbReference type="Gene3D" id="3.40.50.800">
    <property type="entry name" value="Anticodon-binding domain"/>
    <property type="match status" value="1"/>
</dbReference>
<dbReference type="InterPro" id="IPR033656">
    <property type="entry name" value="HisRS_anticodon"/>
</dbReference>
<evidence type="ECO:0000256" key="4">
    <source>
        <dbReference type="ARBA" id="ARBA00022598"/>
    </source>
</evidence>
<evidence type="ECO:0000256" key="3">
    <source>
        <dbReference type="ARBA" id="ARBA00022490"/>
    </source>
</evidence>
<feature type="binding site" evidence="11">
    <location>
        <begin position="82"/>
        <end position="84"/>
    </location>
    <ligand>
        <name>L-histidine</name>
        <dbReference type="ChEBI" id="CHEBI:57595"/>
    </ligand>
</feature>
<dbReference type="CDD" id="cd00773">
    <property type="entry name" value="HisRS-like_core"/>
    <property type="match status" value="1"/>
</dbReference>
<dbReference type="InterPro" id="IPR006195">
    <property type="entry name" value="aa-tRNA-synth_II"/>
</dbReference>
<dbReference type="Pfam" id="PF13393">
    <property type="entry name" value="tRNA-synt_His"/>
    <property type="match status" value="1"/>
</dbReference>
<protein>
    <recommendedName>
        <fullName evidence="10">Histidine--tRNA ligase</fullName>
        <ecNumber evidence="10">6.1.1.21</ecNumber>
    </recommendedName>
    <alternativeName>
        <fullName evidence="10">Histidyl-tRNA synthetase</fullName>
        <shortName evidence="10">HisRS</shortName>
    </alternativeName>
</protein>
<evidence type="ECO:0000256" key="2">
    <source>
        <dbReference type="ARBA" id="ARBA00011738"/>
    </source>
</evidence>
<dbReference type="RefSeq" id="WP_189060736.1">
    <property type="nucleotide sequence ID" value="NZ_BMMK01000028.1"/>
</dbReference>
<evidence type="ECO:0000256" key="9">
    <source>
        <dbReference type="ARBA" id="ARBA00047639"/>
    </source>
</evidence>
<evidence type="ECO:0000313" key="13">
    <source>
        <dbReference type="EMBL" id="GGM72357.1"/>
    </source>
</evidence>
<keyword evidence="8 10" id="KW-0030">Aminoacyl-tRNA synthetase</keyword>
<dbReference type="NCBIfam" id="TIGR00442">
    <property type="entry name" value="hisS"/>
    <property type="match status" value="1"/>
</dbReference>
<dbReference type="HAMAP" id="MF_00127">
    <property type="entry name" value="His_tRNA_synth"/>
    <property type="match status" value="1"/>
</dbReference>
<keyword evidence="14" id="KW-1185">Reference proteome</keyword>
<comment type="subunit">
    <text evidence="2 10">Homodimer.</text>
</comment>
<dbReference type="GO" id="GO:0005737">
    <property type="term" value="C:cytoplasm"/>
    <property type="evidence" value="ECO:0007669"/>
    <property type="project" value="UniProtKB-SubCell"/>
</dbReference>